<sequence length="147" mass="15891">MNALNKRILPLLLGAGLLTGCEKELDTYYVPQSAPGFFTIGILGTTLNTTFAARYGTGRSIPITAAYNQTDNPTTITVFQATRTDSMQVGSYPASGTFNQTFQTTTQAIPYVVPTTYALNTTVRLDVTLTFASGAQRRRSITYTVAN</sequence>
<evidence type="ECO:0008006" key="3">
    <source>
        <dbReference type="Google" id="ProtNLM"/>
    </source>
</evidence>
<accession>A0ABW4QNB6</accession>
<proteinExistence type="predicted"/>
<dbReference type="EMBL" id="JBHUFD010000001">
    <property type="protein sequence ID" value="MFD1871033.1"/>
    <property type="molecule type" value="Genomic_DNA"/>
</dbReference>
<reference evidence="2" key="1">
    <citation type="journal article" date="2019" name="Int. J. Syst. Evol. Microbiol.">
        <title>The Global Catalogue of Microorganisms (GCM) 10K type strain sequencing project: providing services to taxonomists for standard genome sequencing and annotation.</title>
        <authorList>
            <consortium name="The Broad Institute Genomics Platform"/>
            <consortium name="The Broad Institute Genome Sequencing Center for Infectious Disease"/>
            <person name="Wu L."/>
            <person name="Ma J."/>
        </authorList>
    </citation>
    <scope>NUCLEOTIDE SEQUENCE [LARGE SCALE GENOMIC DNA]</scope>
    <source>
        <strain evidence="2">CGMCC 1.15795</strain>
    </source>
</reference>
<name>A0ABW4QNB6_9BACT</name>
<dbReference type="RefSeq" id="WP_382311321.1">
    <property type="nucleotide sequence ID" value="NZ_JBHUFD010000001.1"/>
</dbReference>
<evidence type="ECO:0000313" key="2">
    <source>
        <dbReference type="Proteomes" id="UP001597197"/>
    </source>
</evidence>
<comment type="caution">
    <text evidence="1">The sequence shown here is derived from an EMBL/GenBank/DDBJ whole genome shotgun (WGS) entry which is preliminary data.</text>
</comment>
<dbReference type="Proteomes" id="UP001597197">
    <property type="component" value="Unassembled WGS sequence"/>
</dbReference>
<gene>
    <name evidence="1" type="ORF">ACFSDX_01235</name>
</gene>
<dbReference type="PROSITE" id="PS51257">
    <property type="entry name" value="PROKAR_LIPOPROTEIN"/>
    <property type="match status" value="1"/>
</dbReference>
<protein>
    <recommendedName>
        <fullName evidence="3">DUF1735 domain-containing protein</fullName>
    </recommendedName>
</protein>
<organism evidence="1 2">
    <name type="scientific">Hymenobacter bucti</name>
    <dbReference type="NCBI Taxonomy" id="1844114"/>
    <lineage>
        <taxon>Bacteria</taxon>
        <taxon>Pseudomonadati</taxon>
        <taxon>Bacteroidota</taxon>
        <taxon>Cytophagia</taxon>
        <taxon>Cytophagales</taxon>
        <taxon>Hymenobacteraceae</taxon>
        <taxon>Hymenobacter</taxon>
    </lineage>
</organism>
<evidence type="ECO:0000313" key="1">
    <source>
        <dbReference type="EMBL" id="MFD1871033.1"/>
    </source>
</evidence>
<keyword evidence="2" id="KW-1185">Reference proteome</keyword>